<protein>
    <recommendedName>
        <fullName evidence="1">Glycylpeptide N-tetradecanoyltransferase C-terminal domain-containing protein</fullName>
    </recommendedName>
</protein>
<dbReference type="OrthoDB" id="60315at2759"/>
<dbReference type="Pfam" id="PF02799">
    <property type="entry name" value="NMT_C"/>
    <property type="match status" value="1"/>
</dbReference>
<evidence type="ECO:0000313" key="2">
    <source>
        <dbReference type="EMBL" id="KAJ1929753.1"/>
    </source>
</evidence>
<comment type="caution">
    <text evidence="2">The sequence shown here is derived from an EMBL/GenBank/DDBJ whole genome shotgun (WGS) entry which is preliminary data.</text>
</comment>
<dbReference type="GO" id="GO:0004379">
    <property type="term" value="F:glycylpeptide N-tetradecanoyltransferase activity"/>
    <property type="evidence" value="ECO:0007669"/>
    <property type="project" value="InterPro"/>
</dbReference>
<accession>A0A9W8E2E5</accession>
<gene>
    <name evidence="2" type="ORF">IWQ60_000905</name>
</gene>
<proteinExistence type="predicted"/>
<reference evidence="2" key="1">
    <citation type="submission" date="2022-07" db="EMBL/GenBank/DDBJ databases">
        <title>Phylogenomic reconstructions and comparative analyses of Kickxellomycotina fungi.</title>
        <authorList>
            <person name="Reynolds N.K."/>
            <person name="Stajich J.E."/>
            <person name="Barry K."/>
            <person name="Grigoriev I.V."/>
            <person name="Crous P."/>
            <person name="Smith M.E."/>
        </authorList>
    </citation>
    <scope>NUCLEOTIDE SEQUENCE</scope>
    <source>
        <strain evidence="2">RSA 861</strain>
    </source>
</reference>
<dbReference type="InterPro" id="IPR022677">
    <property type="entry name" value="NMT_C"/>
</dbReference>
<dbReference type="AlphaFoldDB" id="A0A9W8E2E5"/>
<evidence type="ECO:0000259" key="1">
    <source>
        <dbReference type="Pfam" id="PF02799"/>
    </source>
</evidence>
<feature type="domain" description="Glycylpeptide N-tetradecanoyltransferase C-terminal" evidence="1">
    <location>
        <begin position="44"/>
        <end position="120"/>
    </location>
</feature>
<dbReference type="InterPro" id="IPR016181">
    <property type="entry name" value="Acyl_CoA_acyltransferase"/>
</dbReference>
<sequence length="120" mass="13475">MSIKTVTHCATGEGIIQALLRGRRRASHPPGHLLPLPPDPESYPAHKTIQVAGLFPYATNVDASDEVISKIHPTQPKGVTLAFVKDKELDVFNCLMIAHNYPFIEDLRRKPRYGHCKFYL</sequence>
<dbReference type="Gene3D" id="3.40.630.30">
    <property type="match status" value="1"/>
</dbReference>
<dbReference type="Proteomes" id="UP001150569">
    <property type="component" value="Unassembled WGS sequence"/>
</dbReference>
<name>A0A9W8E2E5_9FUNG</name>
<evidence type="ECO:0000313" key="3">
    <source>
        <dbReference type="Proteomes" id="UP001150569"/>
    </source>
</evidence>
<dbReference type="EMBL" id="JANBPT010000025">
    <property type="protein sequence ID" value="KAJ1929753.1"/>
    <property type="molecule type" value="Genomic_DNA"/>
</dbReference>
<organism evidence="2 3">
    <name type="scientific">Tieghemiomyces parasiticus</name>
    <dbReference type="NCBI Taxonomy" id="78921"/>
    <lineage>
        <taxon>Eukaryota</taxon>
        <taxon>Fungi</taxon>
        <taxon>Fungi incertae sedis</taxon>
        <taxon>Zoopagomycota</taxon>
        <taxon>Kickxellomycotina</taxon>
        <taxon>Dimargaritomycetes</taxon>
        <taxon>Dimargaritales</taxon>
        <taxon>Dimargaritaceae</taxon>
        <taxon>Tieghemiomyces</taxon>
    </lineage>
</organism>
<dbReference type="SUPFAM" id="SSF55729">
    <property type="entry name" value="Acyl-CoA N-acyltransferases (Nat)"/>
    <property type="match status" value="1"/>
</dbReference>
<keyword evidence="3" id="KW-1185">Reference proteome</keyword>